<evidence type="ECO:0000256" key="2">
    <source>
        <dbReference type="SAM" id="MobiDB-lite"/>
    </source>
</evidence>
<name>A0A149UTW4_9PROT</name>
<dbReference type="EMBL" id="LHZY01000026">
    <property type="protein sequence ID" value="KXV71397.1"/>
    <property type="molecule type" value="Genomic_DNA"/>
</dbReference>
<dbReference type="AlphaFoldDB" id="A0A149UTW4"/>
<comment type="caution">
    <text evidence="3">The sequence shown here is derived from an EMBL/GenBank/DDBJ whole genome shotgun (WGS) entry which is preliminary data.</text>
</comment>
<dbReference type="RefSeq" id="WP_062142472.1">
    <property type="nucleotide sequence ID" value="NZ_JAMYZR010000009.1"/>
</dbReference>
<organism evidence="3 5">
    <name type="scientific">Acetobacter cerevisiae</name>
    <dbReference type="NCBI Taxonomy" id="178900"/>
    <lineage>
        <taxon>Bacteria</taxon>
        <taxon>Pseudomonadati</taxon>
        <taxon>Pseudomonadota</taxon>
        <taxon>Alphaproteobacteria</taxon>
        <taxon>Acetobacterales</taxon>
        <taxon>Acetobacteraceae</taxon>
        <taxon>Acetobacter</taxon>
    </lineage>
</organism>
<dbReference type="Proteomes" id="UP001523543">
    <property type="component" value="Unassembled WGS sequence"/>
</dbReference>
<accession>A0A149UTW4</accession>
<keyword evidence="6" id="KW-1185">Reference proteome</keyword>
<evidence type="ECO:0000313" key="5">
    <source>
        <dbReference type="Proteomes" id="UP000075312"/>
    </source>
</evidence>
<dbReference type="EMBL" id="JAMYZR010000009">
    <property type="protein sequence ID" value="MCP1246008.1"/>
    <property type="molecule type" value="Genomic_DNA"/>
</dbReference>
<dbReference type="Proteomes" id="UP000075312">
    <property type="component" value="Unassembled WGS sequence"/>
</dbReference>
<feature type="coiled-coil region" evidence="1">
    <location>
        <begin position="91"/>
        <end position="118"/>
    </location>
</feature>
<keyword evidence="1" id="KW-0175">Coiled coil</keyword>
<evidence type="ECO:0000313" key="3">
    <source>
        <dbReference type="EMBL" id="KXV71397.1"/>
    </source>
</evidence>
<gene>
    <name evidence="3" type="ORF">AD952_09225</name>
    <name evidence="4" type="ORF">NKW54_08650</name>
</gene>
<reference evidence="3 5" key="1">
    <citation type="submission" date="2015-06" db="EMBL/GenBank/DDBJ databases">
        <title>Improved classification and identification of acetic acid bacteria using matrix-assisted laser desorption/ionization time-of-flight mass spectrometry; Gluconobacter nephelii and Gluconobacter uchimurae are later heterotypic synonyms of Gluconobacter japonicus and Gluconobacter oxydans, respectively.</title>
        <authorList>
            <person name="Li L."/>
            <person name="Cleenwerck I."/>
            <person name="De Vuyst L."/>
            <person name="Vandamme P."/>
        </authorList>
    </citation>
    <scope>NUCLEOTIDE SEQUENCE [LARGE SCALE GENOMIC DNA]</scope>
    <source>
        <strain evidence="3 5">LMG 1608</strain>
    </source>
</reference>
<dbReference type="PATRIC" id="fig|178900.6.peg.2634"/>
<protein>
    <submittedName>
        <fullName evidence="3">Uncharacterized protein</fullName>
    </submittedName>
</protein>
<sequence length="158" mass="17239">MTAKPTAVVVRLPLSDSHVLALLDAYTGDKETTNPKMEATLLAIGTPVVGGELEILGYVPNGNLWDDARFGVRNLYRTTHDGAWTRAVTGLADAHAALAAAQAEIGRLRDALDDAKRFHEDQDKAFSKQPPSAQGQWHRHQHQEQIERIEEALKGPAA</sequence>
<evidence type="ECO:0000313" key="6">
    <source>
        <dbReference type="Proteomes" id="UP001523543"/>
    </source>
</evidence>
<reference evidence="4 6" key="2">
    <citation type="submission" date="2022-06" db="EMBL/GenBank/DDBJ databases">
        <title>Acetobacer genomes from food samples.</title>
        <authorList>
            <person name="Sombolestani A."/>
        </authorList>
    </citation>
    <scope>NUCLEOTIDE SEQUENCE [LARGE SCALE GENOMIC DNA]</scope>
    <source>
        <strain evidence="4 6">R-83281</strain>
    </source>
</reference>
<evidence type="ECO:0000313" key="4">
    <source>
        <dbReference type="EMBL" id="MCP1246008.1"/>
    </source>
</evidence>
<feature type="compositionally biased region" description="Basic and acidic residues" evidence="2">
    <location>
        <begin position="142"/>
        <end position="158"/>
    </location>
</feature>
<evidence type="ECO:0000256" key="1">
    <source>
        <dbReference type="SAM" id="Coils"/>
    </source>
</evidence>
<proteinExistence type="predicted"/>
<feature type="region of interest" description="Disordered" evidence="2">
    <location>
        <begin position="120"/>
        <end position="158"/>
    </location>
</feature>